<dbReference type="InterPro" id="IPR013525">
    <property type="entry name" value="ABC2_TM"/>
</dbReference>
<feature type="transmembrane region" description="Helical" evidence="5">
    <location>
        <begin position="171"/>
        <end position="191"/>
    </location>
</feature>
<dbReference type="Proteomes" id="UP000003505">
    <property type="component" value="Unassembled WGS sequence"/>
</dbReference>
<dbReference type="InterPro" id="IPR052522">
    <property type="entry name" value="ABC-2_transport_permease"/>
</dbReference>
<comment type="subcellular location">
    <subcellularLocation>
        <location evidence="5">Cell membrane</location>
        <topology evidence="5">Multi-pass membrane protein</topology>
    </subcellularLocation>
    <subcellularLocation>
        <location evidence="1">Membrane</location>
        <topology evidence="1">Multi-pass membrane protein</topology>
    </subcellularLocation>
</comment>
<comment type="caution">
    <text evidence="7">The sequence shown here is derived from an EMBL/GenBank/DDBJ whole genome shotgun (WGS) entry which is preliminary data.</text>
</comment>
<feature type="transmembrane region" description="Helical" evidence="5">
    <location>
        <begin position="222"/>
        <end position="241"/>
    </location>
</feature>
<evidence type="ECO:0000256" key="3">
    <source>
        <dbReference type="ARBA" id="ARBA00022989"/>
    </source>
</evidence>
<dbReference type="PRINTS" id="PR00164">
    <property type="entry name" value="ABC2TRNSPORT"/>
</dbReference>
<dbReference type="PIRSF" id="PIRSF006648">
    <property type="entry name" value="DrrB"/>
    <property type="match status" value="1"/>
</dbReference>
<keyword evidence="5" id="KW-1003">Cell membrane</keyword>
<keyword evidence="3 5" id="KW-1133">Transmembrane helix</keyword>
<dbReference type="AlphaFoldDB" id="C9LUY5"/>
<accession>C9LUY5</accession>
<dbReference type="STRING" id="546271.Selsp_2254"/>
<dbReference type="PROSITE" id="PS51012">
    <property type="entry name" value="ABC_TM2"/>
    <property type="match status" value="1"/>
</dbReference>
<evidence type="ECO:0000259" key="6">
    <source>
        <dbReference type="PROSITE" id="PS51012"/>
    </source>
</evidence>
<dbReference type="GO" id="GO:0140359">
    <property type="term" value="F:ABC-type transporter activity"/>
    <property type="evidence" value="ECO:0007669"/>
    <property type="project" value="InterPro"/>
</dbReference>
<organism evidence="7 8">
    <name type="scientific">Selenomonas sputigena (strain ATCC 35185 / DSM 20758 / CCUG 44933 / VPI D19B-28)</name>
    <dbReference type="NCBI Taxonomy" id="546271"/>
    <lineage>
        <taxon>Bacteria</taxon>
        <taxon>Bacillati</taxon>
        <taxon>Bacillota</taxon>
        <taxon>Negativicutes</taxon>
        <taxon>Selenomonadales</taxon>
        <taxon>Selenomonadaceae</taxon>
        <taxon>Selenomonas</taxon>
    </lineage>
</organism>
<protein>
    <recommendedName>
        <fullName evidence="5">Transport permease protein</fullName>
    </recommendedName>
</protein>
<evidence type="ECO:0000256" key="5">
    <source>
        <dbReference type="RuleBase" id="RU361157"/>
    </source>
</evidence>
<dbReference type="eggNOG" id="COG0842">
    <property type="taxonomic scope" value="Bacteria"/>
</dbReference>
<dbReference type="EMBL" id="ACKP02000021">
    <property type="protein sequence ID" value="EEX77339.1"/>
    <property type="molecule type" value="Genomic_DNA"/>
</dbReference>
<evidence type="ECO:0000256" key="2">
    <source>
        <dbReference type="ARBA" id="ARBA00022692"/>
    </source>
</evidence>
<evidence type="ECO:0000313" key="8">
    <source>
        <dbReference type="Proteomes" id="UP000003505"/>
    </source>
</evidence>
<dbReference type="PANTHER" id="PTHR43332">
    <property type="entry name" value="INNER MEMBRANE TRANSPORT PERMEASE YADH-RELATED"/>
    <property type="match status" value="1"/>
</dbReference>
<dbReference type="GO" id="GO:0043190">
    <property type="term" value="C:ATP-binding cassette (ABC) transporter complex"/>
    <property type="evidence" value="ECO:0007669"/>
    <property type="project" value="InterPro"/>
</dbReference>
<keyword evidence="2 5" id="KW-0812">Transmembrane</keyword>
<feature type="transmembrane region" description="Helical" evidence="5">
    <location>
        <begin position="23"/>
        <end position="45"/>
    </location>
</feature>
<dbReference type="InterPro" id="IPR047817">
    <property type="entry name" value="ABC2_TM_bact-type"/>
</dbReference>
<feature type="transmembrane region" description="Helical" evidence="5">
    <location>
        <begin position="57"/>
        <end position="84"/>
    </location>
</feature>
<gene>
    <name evidence="7" type="ORF">SELSPUOL_01275</name>
</gene>
<name>C9LUY5_SELS3</name>
<proteinExistence type="inferred from homology"/>
<reference evidence="7 8" key="1">
    <citation type="submission" date="2009-09" db="EMBL/GenBank/DDBJ databases">
        <authorList>
            <person name="Weinstock G."/>
            <person name="Sodergren E."/>
            <person name="Clifton S."/>
            <person name="Fulton L."/>
            <person name="Fulton B."/>
            <person name="Courtney L."/>
            <person name="Fronick C."/>
            <person name="Harrison M."/>
            <person name="Strong C."/>
            <person name="Farmer C."/>
            <person name="Delahaunty K."/>
            <person name="Markovic C."/>
            <person name="Hall O."/>
            <person name="Minx P."/>
            <person name="Tomlinson C."/>
            <person name="Mitreva M."/>
            <person name="Nelson J."/>
            <person name="Hou S."/>
            <person name="Wollam A."/>
            <person name="Pepin K.H."/>
            <person name="Johnson M."/>
            <person name="Bhonagiri V."/>
            <person name="Nash W.E."/>
            <person name="Warren W."/>
            <person name="Chinwalla A."/>
            <person name="Mardis E.R."/>
            <person name="Wilson R.K."/>
        </authorList>
    </citation>
    <scope>NUCLEOTIDE SEQUENCE [LARGE SCALE GENOMIC DNA]</scope>
    <source>
        <strain evidence="8">ATCC 35185 / DSM 20758 / VPI D19B-28</strain>
    </source>
</reference>
<dbReference type="InterPro" id="IPR000412">
    <property type="entry name" value="ABC_2_transport"/>
</dbReference>
<dbReference type="Pfam" id="PF01061">
    <property type="entry name" value="ABC2_membrane"/>
    <property type="match status" value="1"/>
</dbReference>
<evidence type="ECO:0000256" key="1">
    <source>
        <dbReference type="ARBA" id="ARBA00004141"/>
    </source>
</evidence>
<sequence length="250" mass="27135">MFVTALGFWPVFRREMAMLVHRIGGLGYLFSGLLFPMIYLLAFGWGLGSAVEVTGGYIAYLAKGMLAITVMMNGFQQTAISVSAARFYFRTFSVLRMSPVSDASIVFGIALAGAVRAILAGAAVFLAAWLFFDIRLLAVPGFVGLVLTAFCFAAFGVAVGLSIRGQEQFSVIINFFITPMTFFCGSFFPIANLPEIVQRLVSLLPLAHTNALLQADGWDGGALSSFVVLALLTALAFGWGVRRMKRYQEF</sequence>
<dbReference type="PANTHER" id="PTHR43332:SF2">
    <property type="entry name" value="INNER MEMBRANE TRANSPORT PERMEASE YADH"/>
    <property type="match status" value="1"/>
</dbReference>
<evidence type="ECO:0000313" key="7">
    <source>
        <dbReference type="EMBL" id="EEX77339.1"/>
    </source>
</evidence>
<comment type="similarity">
    <text evidence="5">Belongs to the ABC-2 integral membrane protein family.</text>
</comment>
<evidence type="ECO:0000256" key="4">
    <source>
        <dbReference type="ARBA" id="ARBA00023136"/>
    </source>
</evidence>
<keyword evidence="4 5" id="KW-0472">Membrane</keyword>
<feature type="transmembrane region" description="Helical" evidence="5">
    <location>
        <begin position="138"/>
        <end position="159"/>
    </location>
</feature>
<feature type="transmembrane region" description="Helical" evidence="5">
    <location>
        <begin position="105"/>
        <end position="132"/>
    </location>
</feature>
<keyword evidence="5" id="KW-0813">Transport</keyword>
<feature type="domain" description="ABC transmembrane type-2" evidence="6">
    <location>
        <begin position="27"/>
        <end position="247"/>
    </location>
</feature>